<gene>
    <name evidence="1" type="ORF">SPELUC_LOCUS8621</name>
</gene>
<dbReference type="EMBL" id="CAJVPW010013174">
    <property type="protein sequence ID" value="CAG8642516.1"/>
    <property type="molecule type" value="Genomic_DNA"/>
</dbReference>
<dbReference type="Proteomes" id="UP000789366">
    <property type="component" value="Unassembled WGS sequence"/>
</dbReference>
<comment type="caution">
    <text evidence="1">The sequence shown here is derived from an EMBL/GenBank/DDBJ whole genome shotgun (WGS) entry which is preliminary data.</text>
</comment>
<feature type="non-terminal residue" evidence="1">
    <location>
        <position position="84"/>
    </location>
</feature>
<keyword evidence="2" id="KW-1185">Reference proteome</keyword>
<reference evidence="1" key="1">
    <citation type="submission" date="2021-06" db="EMBL/GenBank/DDBJ databases">
        <authorList>
            <person name="Kallberg Y."/>
            <person name="Tangrot J."/>
            <person name="Rosling A."/>
        </authorList>
    </citation>
    <scope>NUCLEOTIDE SEQUENCE</scope>
    <source>
        <strain evidence="1">28 12/20/2015</strain>
    </source>
</reference>
<evidence type="ECO:0000313" key="2">
    <source>
        <dbReference type="Proteomes" id="UP000789366"/>
    </source>
</evidence>
<organism evidence="1 2">
    <name type="scientific">Cetraspora pellucida</name>
    <dbReference type="NCBI Taxonomy" id="1433469"/>
    <lineage>
        <taxon>Eukaryota</taxon>
        <taxon>Fungi</taxon>
        <taxon>Fungi incertae sedis</taxon>
        <taxon>Mucoromycota</taxon>
        <taxon>Glomeromycotina</taxon>
        <taxon>Glomeromycetes</taxon>
        <taxon>Diversisporales</taxon>
        <taxon>Gigasporaceae</taxon>
        <taxon>Cetraspora</taxon>
    </lineage>
</organism>
<evidence type="ECO:0000313" key="1">
    <source>
        <dbReference type="EMBL" id="CAG8642516.1"/>
    </source>
</evidence>
<proteinExistence type="predicted"/>
<protein>
    <submittedName>
        <fullName evidence="1">12921_t:CDS:1</fullName>
    </submittedName>
</protein>
<sequence>MCAEAFNRSLKKVTDFVLEQAQQNQTLPIYLKVNDIIYQQCYNRMVVQSLTVIKDHAQSAGIEDYPNTVINTQDNILEIMSFAN</sequence>
<accession>A0ACA9NCE6</accession>
<name>A0ACA9NCE6_9GLOM</name>